<reference evidence="3 4" key="1">
    <citation type="submission" date="2018-10" db="EMBL/GenBank/DDBJ databases">
        <title>Complete genome sequence of Brevundimonas naejangsanensis BRV3.</title>
        <authorList>
            <person name="Berrios L."/>
            <person name="Ely B."/>
        </authorList>
    </citation>
    <scope>NUCLEOTIDE SEQUENCE [LARGE SCALE GENOMIC DNA]</scope>
    <source>
        <strain evidence="3 4">BRV3</strain>
    </source>
</reference>
<feature type="chain" id="PRO_5019792657" evidence="1">
    <location>
        <begin position="38"/>
        <end position="404"/>
    </location>
</feature>
<dbReference type="PANTHER" id="PTHR43784">
    <property type="entry name" value="GDSL-LIKE LIPASE/ACYLHYDROLASE, PUTATIVE (AFU_ORTHOLOGUE AFUA_2G00820)-RELATED"/>
    <property type="match status" value="1"/>
</dbReference>
<organism evidence="3 4">
    <name type="scientific">Brevundimonas naejangsanensis</name>
    <dbReference type="NCBI Taxonomy" id="588932"/>
    <lineage>
        <taxon>Bacteria</taxon>
        <taxon>Pseudomonadati</taxon>
        <taxon>Pseudomonadota</taxon>
        <taxon>Alphaproteobacteria</taxon>
        <taxon>Caulobacterales</taxon>
        <taxon>Caulobacteraceae</taxon>
        <taxon>Brevundimonas</taxon>
    </lineage>
</organism>
<dbReference type="InterPro" id="IPR013830">
    <property type="entry name" value="SGNH_hydro"/>
</dbReference>
<keyword evidence="1" id="KW-0732">Signal</keyword>
<keyword evidence="4" id="KW-1185">Reference proteome</keyword>
<dbReference type="OrthoDB" id="1828825at2"/>
<dbReference type="Proteomes" id="UP000276984">
    <property type="component" value="Chromosome"/>
</dbReference>
<dbReference type="CDD" id="cd01830">
    <property type="entry name" value="XynE_like"/>
    <property type="match status" value="1"/>
</dbReference>
<keyword evidence="3" id="KW-0378">Hydrolase</keyword>
<gene>
    <name evidence="3" type="ORF">D8I30_01120</name>
</gene>
<evidence type="ECO:0000259" key="2">
    <source>
        <dbReference type="Pfam" id="PF13472"/>
    </source>
</evidence>
<dbReference type="AlphaFoldDB" id="A0A494RIX1"/>
<evidence type="ECO:0000313" key="3">
    <source>
        <dbReference type="EMBL" id="AYG93942.1"/>
    </source>
</evidence>
<accession>A0A494RIX1</accession>
<dbReference type="EMBL" id="CP032707">
    <property type="protein sequence ID" value="AYG93942.1"/>
    <property type="molecule type" value="Genomic_DNA"/>
</dbReference>
<name>A0A494RIX1_9CAUL</name>
<feature type="signal peptide" evidence="1">
    <location>
        <begin position="1"/>
        <end position="37"/>
    </location>
</feature>
<evidence type="ECO:0000313" key="4">
    <source>
        <dbReference type="Proteomes" id="UP000276984"/>
    </source>
</evidence>
<dbReference type="InterPro" id="IPR036514">
    <property type="entry name" value="SGNH_hydro_sf"/>
</dbReference>
<dbReference type="SUPFAM" id="SSF52266">
    <property type="entry name" value="SGNH hydrolase"/>
    <property type="match status" value="1"/>
</dbReference>
<feature type="domain" description="SGNH hydrolase-type esterase" evidence="2">
    <location>
        <begin position="200"/>
        <end position="388"/>
    </location>
</feature>
<dbReference type="Gene3D" id="3.40.50.1110">
    <property type="entry name" value="SGNH hydrolase"/>
    <property type="match status" value="1"/>
</dbReference>
<dbReference type="Pfam" id="PF13472">
    <property type="entry name" value="Lipase_GDSL_2"/>
    <property type="match status" value="1"/>
</dbReference>
<dbReference type="PANTHER" id="PTHR43784:SF2">
    <property type="entry name" value="GDSL-LIKE LIPASE_ACYLHYDROLASE, PUTATIVE (AFU_ORTHOLOGUE AFUA_2G00820)-RELATED"/>
    <property type="match status" value="1"/>
</dbReference>
<dbReference type="InterPro" id="IPR053140">
    <property type="entry name" value="GDSL_Rv0518-like"/>
</dbReference>
<sequence>MIRSTSVRLPLPRRLNRRAACVAAALVAAAGATTASAQVWTPVWTASPAPDRKDGTPEAPVQFEGQTVRQDMRLGASVRGIRLRISNELGDAPLRVADMRVSGPDEAATTPVLFDGRSEVVIPVGSVLVSDPVALQAPAFSQVSVSLRFPEATRPAVRRTVVRIGQGEATPGDEVALDYRQNVISAVYGERETAPIVVVAFGDSITEGATATLGAERDWPSVLARRFEATCPGQVVVLNQGISGNKLLDHGRSHSGLARLDRDILALPQVNYVIVLEGINDIRHGGDPAKPGRNAADMIQGYRQLVARLHDHGVKAVAGTLTPFKGSERYDAPSSEARRTLNAFMRDGGAFDGVVDFDAAVRDPADPEAFRAGAARDDKLHPNDEGYRMMAEAVDLSLFGCDAR</sequence>
<protein>
    <submittedName>
        <fullName evidence="3">SGNH/GDSL hydrolase family protein</fullName>
    </submittedName>
</protein>
<evidence type="ECO:0000256" key="1">
    <source>
        <dbReference type="SAM" id="SignalP"/>
    </source>
</evidence>
<proteinExistence type="predicted"/>
<dbReference type="GO" id="GO:0016788">
    <property type="term" value="F:hydrolase activity, acting on ester bonds"/>
    <property type="evidence" value="ECO:0007669"/>
    <property type="project" value="UniProtKB-ARBA"/>
</dbReference>